<evidence type="ECO:0000313" key="1">
    <source>
        <dbReference type="EMBL" id="ADL49919.1"/>
    </source>
</evidence>
<name>D9SNP8_CLOC7</name>
<dbReference type="Proteomes" id="UP000002730">
    <property type="component" value="Chromosome"/>
</dbReference>
<dbReference type="KEGG" id="ccb:Clocel_0130"/>
<reference evidence="1 2" key="1">
    <citation type="submission" date="2010-08" db="EMBL/GenBank/DDBJ databases">
        <title>Complete sequence of Clostridium cellulovorans 743B.</title>
        <authorList>
            <consortium name="US DOE Joint Genome Institute"/>
            <person name="Lucas S."/>
            <person name="Copeland A."/>
            <person name="Lapidus A."/>
            <person name="Cheng J.-F."/>
            <person name="Bruce D."/>
            <person name="Goodwin L."/>
            <person name="Pitluck S."/>
            <person name="Chertkov O."/>
            <person name="Detter J.C."/>
            <person name="Han C."/>
            <person name="Tapia R."/>
            <person name="Land M."/>
            <person name="Hauser L."/>
            <person name="Chang Y.-J."/>
            <person name="Jeffries C."/>
            <person name="Kyrpides N."/>
            <person name="Ivanova N."/>
            <person name="Mikhailova N."/>
            <person name="Hemme C.L."/>
            <person name="Woyke T."/>
        </authorList>
    </citation>
    <scope>NUCLEOTIDE SEQUENCE [LARGE SCALE GENOMIC DNA]</scope>
    <source>
        <strain evidence="2">ATCC 35296 / DSM 3052 / OCM 3 / 743B</strain>
    </source>
</reference>
<keyword evidence="2" id="KW-1185">Reference proteome</keyword>
<sequence>MDDTPITVPNTKIEKLKDSKFFLQKLLGEIFNHEINWNKDPAVDIALIAMNHCFGSFDQEMGAFTMYSRTHVKNTVISYLIGLNNNFEFIEENSPLKATLDTLTFEETEKYRELISAEIALFQEELKNYKISFAAFSSGAPQNTEDKNLSLNLAFYCIRNTSAQNHIQSKHSLPINHLAKNFHIPASKIRSLKKYILALFLLFSIDDYFYLRAYLDIRIVKNVS</sequence>
<evidence type="ECO:0000313" key="2">
    <source>
        <dbReference type="Proteomes" id="UP000002730"/>
    </source>
</evidence>
<dbReference type="RefSeq" id="WP_010075325.1">
    <property type="nucleotide sequence ID" value="NC_014393.1"/>
</dbReference>
<gene>
    <name evidence="1" type="ordered locus">Clocel_0130</name>
</gene>
<dbReference type="STRING" id="573061.Clocel_0130"/>
<protein>
    <recommendedName>
        <fullName evidence="3">RNA polymerase sigma factor SigI</fullName>
    </recommendedName>
</protein>
<evidence type="ECO:0008006" key="3">
    <source>
        <dbReference type="Google" id="ProtNLM"/>
    </source>
</evidence>
<dbReference type="AlphaFoldDB" id="D9SNP8"/>
<dbReference type="eggNOG" id="COG1191">
    <property type="taxonomic scope" value="Bacteria"/>
</dbReference>
<dbReference type="HOGENOM" id="CLU_1233260_0_0_9"/>
<organism evidence="1 2">
    <name type="scientific">Clostridium cellulovorans (strain ATCC 35296 / DSM 3052 / OCM 3 / 743B)</name>
    <dbReference type="NCBI Taxonomy" id="573061"/>
    <lineage>
        <taxon>Bacteria</taxon>
        <taxon>Bacillati</taxon>
        <taxon>Bacillota</taxon>
        <taxon>Clostridia</taxon>
        <taxon>Eubacteriales</taxon>
        <taxon>Clostridiaceae</taxon>
        <taxon>Clostridium</taxon>
    </lineage>
</organism>
<proteinExistence type="predicted"/>
<dbReference type="OrthoDB" id="3190733at2"/>
<accession>D9SNP8</accession>
<dbReference type="EMBL" id="CP002160">
    <property type="protein sequence ID" value="ADL49919.1"/>
    <property type="molecule type" value="Genomic_DNA"/>
</dbReference>